<dbReference type="InterPro" id="IPR019613">
    <property type="entry name" value="DUF4198"/>
</dbReference>
<protein>
    <submittedName>
        <fullName evidence="1">DUF4198 domain-containing protein</fullName>
    </submittedName>
</protein>
<comment type="caution">
    <text evidence="1">The sequence shown here is derived from an EMBL/GenBank/DDBJ whole genome shotgun (WGS) entry which is preliminary data.</text>
</comment>
<name>A0ABP9LFE2_9RHOB</name>
<dbReference type="EMBL" id="BAABHW010000003">
    <property type="protein sequence ID" value="GAA5075297.1"/>
    <property type="molecule type" value="Genomic_DNA"/>
</dbReference>
<gene>
    <name evidence="1" type="ORF">GCM10023209_23120</name>
</gene>
<dbReference type="Proteomes" id="UP001499910">
    <property type="component" value="Unassembled WGS sequence"/>
</dbReference>
<sequence>MMRSVFALTLAAISLGGKVAAHELWIDPAAYRVDPGSTVEAQLRVGTEFQGVPQAYIPRRAVRLDVVTGDEVRPVDARIGDMPAFSMAEMPEGLAVLVYETTAFDLTWETWEQFVSFVEHKDLGDAATMQAERGLDQIAVQEHYFRFAKSLVAVGDGAGEDRVMGLRTELVALANPYTDDLSDGMPVQLWLDGAVRANTQIELFSQGPDGEVEITLHRTDAVGIAVLPVEAGHEYLVDAVAIEAMDPAEGAEWRTLWASLTFEVP</sequence>
<keyword evidence="2" id="KW-1185">Reference proteome</keyword>
<organism evidence="1 2">
    <name type="scientific">[Roseibacterium] beibuensis</name>
    <dbReference type="NCBI Taxonomy" id="1193142"/>
    <lineage>
        <taxon>Bacteria</taxon>
        <taxon>Pseudomonadati</taxon>
        <taxon>Pseudomonadota</taxon>
        <taxon>Alphaproteobacteria</taxon>
        <taxon>Rhodobacterales</taxon>
        <taxon>Roseobacteraceae</taxon>
        <taxon>Roseicyclus</taxon>
    </lineage>
</organism>
<evidence type="ECO:0000313" key="1">
    <source>
        <dbReference type="EMBL" id="GAA5075297.1"/>
    </source>
</evidence>
<evidence type="ECO:0000313" key="2">
    <source>
        <dbReference type="Proteomes" id="UP001499910"/>
    </source>
</evidence>
<accession>A0ABP9LFE2</accession>
<dbReference type="RefSeq" id="WP_259549047.1">
    <property type="nucleotide sequence ID" value="NZ_BAABHW010000003.1"/>
</dbReference>
<reference evidence="2" key="1">
    <citation type="journal article" date="2019" name="Int. J. Syst. Evol. Microbiol.">
        <title>The Global Catalogue of Microorganisms (GCM) 10K type strain sequencing project: providing services to taxonomists for standard genome sequencing and annotation.</title>
        <authorList>
            <consortium name="The Broad Institute Genomics Platform"/>
            <consortium name="The Broad Institute Genome Sequencing Center for Infectious Disease"/>
            <person name="Wu L."/>
            <person name="Ma J."/>
        </authorList>
    </citation>
    <scope>NUCLEOTIDE SEQUENCE [LARGE SCALE GENOMIC DNA]</scope>
    <source>
        <strain evidence="2">JCM 18015</strain>
    </source>
</reference>
<dbReference type="Pfam" id="PF10670">
    <property type="entry name" value="DUF4198"/>
    <property type="match status" value="1"/>
</dbReference>
<proteinExistence type="predicted"/>